<dbReference type="RefSeq" id="WP_305991355.1">
    <property type="nucleotide sequence ID" value="NZ_JAVAMP010000002.1"/>
</dbReference>
<comment type="caution">
    <text evidence="1">The sequence shown here is derived from an EMBL/GenBank/DDBJ whole genome shotgun (WGS) entry which is preliminary data.</text>
</comment>
<keyword evidence="2" id="KW-1185">Reference proteome</keyword>
<evidence type="ECO:0000313" key="1">
    <source>
        <dbReference type="EMBL" id="MDP5274064.1"/>
    </source>
</evidence>
<accession>A0ABT9IZ44</accession>
<dbReference type="Proteomes" id="UP001231941">
    <property type="component" value="Unassembled WGS sequence"/>
</dbReference>
<sequence>MVFFDKTKCDCCVCPMQFVLEQLVSQEVGIETQTSSAAFQLNEVKNFIAFTNQGTLSICNISAVILPVNFPLNIKPIKKSKGECVCCEDPITNLAKSLIGKRVLINYLQPIGPLQGLIIDVGEGIVLIEFEGISGLEIAAISACIITEMNPVDASSNILQHANRLRHVSRD</sequence>
<reference evidence="1 2" key="1">
    <citation type="submission" date="2023-08" db="EMBL/GenBank/DDBJ databases">
        <authorList>
            <person name="Park J.-S."/>
        </authorList>
    </citation>
    <scope>NUCLEOTIDE SEQUENCE [LARGE SCALE GENOMIC DNA]</scope>
    <source>
        <strain evidence="1 2">2205SS18-9</strain>
    </source>
</reference>
<gene>
    <name evidence="1" type="ORF">Q5Y73_08100</name>
</gene>
<dbReference type="EMBL" id="JAVAMP010000002">
    <property type="protein sequence ID" value="MDP5274064.1"/>
    <property type="molecule type" value="Genomic_DNA"/>
</dbReference>
<organism evidence="1 2">
    <name type="scientific">Chengkuizengella axinellae</name>
    <dbReference type="NCBI Taxonomy" id="3064388"/>
    <lineage>
        <taxon>Bacteria</taxon>
        <taxon>Bacillati</taxon>
        <taxon>Bacillota</taxon>
        <taxon>Bacilli</taxon>
        <taxon>Bacillales</taxon>
        <taxon>Paenibacillaceae</taxon>
        <taxon>Chengkuizengella</taxon>
    </lineage>
</organism>
<proteinExistence type="predicted"/>
<evidence type="ECO:0000313" key="2">
    <source>
        <dbReference type="Proteomes" id="UP001231941"/>
    </source>
</evidence>
<name>A0ABT9IZ44_9BACL</name>
<protein>
    <submittedName>
        <fullName evidence="1">Uncharacterized protein</fullName>
    </submittedName>
</protein>